<accession>A0A2P2IJS5</accession>
<name>A0A2P2IJS5_RHIMU</name>
<dbReference type="EMBL" id="GGEC01000982">
    <property type="protein sequence ID" value="MBW81465.1"/>
    <property type="molecule type" value="Transcribed_RNA"/>
</dbReference>
<evidence type="ECO:0000313" key="1">
    <source>
        <dbReference type="EMBL" id="MBW81465.1"/>
    </source>
</evidence>
<organism evidence="1">
    <name type="scientific">Rhizophora mucronata</name>
    <name type="common">Asiatic mangrove</name>
    <dbReference type="NCBI Taxonomy" id="61149"/>
    <lineage>
        <taxon>Eukaryota</taxon>
        <taxon>Viridiplantae</taxon>
        <taxon>Streptophyta</taxon>
        <taxon>Embryophyta</taxon>
        <taxon>Tracheophyta</taxon>
        <taxon>Spermatophyta</taxon>
        <taxon>Magnoliopsida</taxon>
        <taxon>eudicotyledons</taxon>
        <taxon>Gunneridae</taxon>
        <taxon>Pentapetalae</taxon>
        <taxon>rosids</taxon>
        <taxon>fabids</taxon>
        <taxon>Malpighiales</taxon>
        <taxon>Rhizophoraceae</taxon>
        <taxon>Rhizophora</taxon>
    </lineage>
</organism>
<sequence length="20" mass="2385">MARKKIIMTERKANGTMELY</sequence>
<protein>
    <submittedName>
        <fullName evidence="1">Uncharacterized protein</fullName>
    </submittedName>
</protein>
<dbReference type="AlphaFoldDB" id="A0A2P2IJS5"/>
<reference evidence="1" key="1">
    <citation type="submission" date="2018-02" db="EMBL/GenBank/DDBJ databases">
        <title>Rhizophora mucronata_Transcriptome.</title>
        <authorList>
            <person name="Meera S.P."/>
            <person name="Sreeshan A."/>
            <person name="Augustine A."/>
        </authorList>
    </citation>
    <scope>NUCLEOTIDE SEQUENCE</scope>
    <source>
        <tissue evidence="1">Leaf</tissue>
    </source>
</reference>
<proteinExistence type="predicted"/>